<organism evidence="1 2">
    <name type="scientific">Labrys miyagiensis</name>
    <dbReference type="NCBI Taxonomy" id="346912"/>
    <lineage>
        <taxon>Bacteria</taxon>
        <taxon>Pseudomonadati</taxon>
        <taxon>Pseudomonadota</taxon>
        <taxon>Alphaproteobacteria</taxon>
        <taxon>Hyphomicrobiales</taxon>
        <taxon>Xanthobacteraceae</taxon>
        <taxon>Labrys</taxon>
    </lineage>
</organism>
<comment type="caution">
    <text evidence="1">The sequence shown here is derived from an EMBL/GenBank/DDBJ whole genome shotgun (WGS) entry which is preliminary data.</text>
</comment>
<protein>
    <submittedName>
        <fullName evidence="1">Uncharacterized protein</fullName>
    </submittedName>
</protein>
<name>A0ABQ6CXZ2_9HYPH</name>
<dbReference type="Proteomes" id="UP001156882">
    <property type="component" value="Unassembled WGS sequence"/>
</dbReference>
<evidence type="ECO:0000313" key="2">
    <source>
        <dbReference type="Proteomes" id="UP001156882"/>
    </source>
</evidence>
<keyword evidence="2" id="KW-1185">Reference proteome</keyword>
<evidence type="ECO:0000313" key="1">
    <source>
        <dbReference type="EMBL" id="GLS23549.1"/>
    </source>
</evidence>
<proteinExistence type="predicted"/>
<reference evidence="2" key="1">
    <citation type="journal article" date="2019" name="Int. J. Syst. Evol. Microbiol.">
        <title>The Global Catalogue of Microorganisms (GCM) 10K type strain sequencing project: providing services to taxonomists for standard genome sequencing and annotation.</title>
        <authorList>
            <consortium name="The Broad Institute Genomics Platform"/>
            <consortium name="The Broad Institute Genome Sequencing Center for Infectious Disease"/>
            <person name="Wu L."/>
            <person name="Ma J."/>
        </authorList>
    </citation>
    <scope>NUCLEOTIDE SEQUENCE [LARGE SCALE GENOMIC DNA]</scope>
    <source>
        <strain evidence="2">NBRC 101365</strain>
    </source>
</reference>
<sequence length="746" mass="84675">MTRLNLIDHNLCGPAIDACETATFEKFAQAFHAALVGSSFVPLGGMHDGGADGFQEQIFESSARASSFLQASKTEDFEGKIAKTIKRLRDFGRDPKVITFYFSVPVSTADQIEERFTNKEDITVRIRAKQYIETHINDNENTAQAFNSYLRPSITHLMEVGGIGHNREFPYESKTLCAFLGQELNRRRGNSSLLTTITDGLILWALEGTEPDKKIFMSKEDLLAKVEAAIPSARYFVRGVIDDRLAFLSSKTNPNGREISWHRKENVYALRFEERQKLINENIEEEGLFNSITDGIREHIRPLLTSKLVSLIPSITDIVHSCIESIFYRQGMALGLFIVDGPDENADTINMVDIISSKIDQLGLNASDRATAQEAVSFCLRKIIYAPNRHEHDYMLRLCNTYFILFALKNEPKVVEYFNSLSERLVIYVGSDLIIKAISEYYLPEQSKMVTNALHVIRKAGATLIMTEPALEEVFTHLHATTLEFEHFYSDIEIYIDEDFIPLIDRILIRAYFYARLGINTGKKAPAGWKSYVGQFCNHDDVRRKRNREGLRLYLCDRFGFEFEAKDLILKSVDRDDLSKLTFAIVAAREGRFSKGVQATKLAYNDALHMLRVGARRREDGDNSAPNPFGFKTWWLTHEKTVQRAATIVLGANRPRSIMRPEFLLNYIALAPSKREVAESYSTIFPTVLGVTLSKRANPGVLHEVLKSAREAFSTDNSRAKAKLNEFIDKLKTDSLRIYENNITSI</sequence>
<dbReference type="EMBL" id="BSPC01000075">
    <property type="protein sequence ID" value="GLS23549.1"/>
    <property type="molecule type" value="Genomic_DNA"/>
</dbReference>
<gene>
    <name evidence="1" type="ORF">GCM10007874_65700</name>
</gene>
<accession>A0ABQ6CXZ2</accession>